<sequence length="296" mass="33067">MAKRSDTDSPSTLCSMSTRRSLFGRTVRYMMTENCRSEAALPIDDQCGFTSSELSQSHERHVPRGSILHAFAFDFPPPYYCDSALWNASHSIPRSMQDRWVYNQPQFWKTTLCICTKDDYRGFLLGPLAGQSIAPVPMSVGSGKHHLSSRITLADTLALGVVTNIVEIIVDGIIPDAKDVVSLVEPGRRLRRQTSRVRLITKSSPRSCSCTDHGNGNSDSGVSNHRTTGGLCIGDQMNVSVIWWFLCCLYSRISLTILPRYSLKLLGWFFRPACPPISLGNGHRLWSLRCARPRLQ</sequence>
<gene>
    <name evidence="1" type="ORF">ARMOST_06640</name>
</gene>
<protein>
    <submittedName>
        <fullName evidence="1">Uncharacterized protein</fullName>
    </submittedName>
</protein>
<organism evidence="1 2">
    <name type="scientific">Armillaria ostoyae</name>
    <name type="common">Armillaria root rot fungus</name>
    <dbReference type="NCBI Taxonomy" id="47428"/>
    <lineage>
        <taxon>Eukaryota</taxon>
        <taxon>Fungi</taxon>
        <taxon>Dikarya</taxon>
        <taxon>Basidiomycota</taxon>
        <taxon>Agaricomycotina</taxon>
        <taxon>Agaricomycetes</taxon>
        <taxon>Agaricomycetidae</taxon>
        <taxon>Agaricales</taxon>
        <taxon>Marasmiineae</taxon>
        <taxon>Physalacriaceae</taxon>
        <taxon>Armillaria</taxon>
    </lineage>
</organism>
<reference evidence="2" key="1">
    <citation type="journal article" date="2017" name="Nat. Ecol. Evol.">
        <title>Genome expansion and lineage-specific genetic innovations in the forest pathogenic fungi Armillaria.</title>
        <authorList>
            <person name="Sipos G."/>
            <person name="Prasanna A.N."/>
            <person name="Walter M.C."/>
            <person name="O'Connor E."/>
            <person name="Balint B."/>
            <person name="Krizsan K."/>
            <person name="Kiss B."/>
            <person name="Hess J."/>
            <person name="Varga T."/>
            <person name="Slot J."/>
            <person name="Riley R."/>
            <person name="Boka B."/>
            <person name="Rigling D."/>
            <person name="Barry K."/>
            <person name="Lee J."/>
            <person name="Mihaltcheva S."/>
            <person name="LaButti K."/>
            <person name="Lipzen A."/>
            <person name="Waldron R."/>
            <person name="Moloney N.M."/>
            <person name="Sperisen C."/>
            <person name="Kredics L."/>
            <person name="Vagvoelgyi C."/>
            <person name="Patrignani A."/>
            <person name="Fitzpatrick D."/>
            <person name="Nagy I."/>
            <person name="Doyle S."/>
            <person name="Anderson J.B."/>
            <person name="Grigoriev I.V."/>
            <person name="Gueldener U."/>
            <person name="Muensterkoetter M."/>
            <person name="Nagy L.G."/>
        </authorList>
    </citation>
    <scope>NUCLEOTIDE SEQUENCE [LARGE SCALE GENOMIC DNA]</scope>
    <source>
        <strain evidence="2">C18/9</strain>
    </source>
</reference>
<proteinExistence type="predicted"/>
<name>A0A284R3J9_ARMOS</name>
<accession>A0A284R3J9</accession>
<evidence type="ECO:0000313" key="2">
    <source>
        <dbReference type="Proteomes" id="UP000219338"/>
    </source>
</evidence>
<dbReference type="OrthoDB" id="10376340at2759"/>
<dbReference type="EMBL" id="FUEG01000004">
    <property type="protein sequence ID" value="SJL03287.1"/>
    <property type="molecule type" value="Genomic_DNA"/>
</dbReference>
<dbReference type="Proteomes" id="UP000219338">
    <property type="component" value="Unassembled WGS sequence"/>
</dbReference>
<evidence type="ECO:0000313" key="1">
    <source>
        <dbReference type="EMBL" id="SJL03287.1"/>
    </source>
</evidence>
<dbReference type="AlphaFoldDB" id="A0A284R3J9"/>
<keyword evidence="2" id="KW-1185">Reference proteome</keyword>